<dbReference type="KEGG" id="buo:BRPE64_ACDS13560"/>
<reference evidence="1 2" key="2">
    <citation type="journal article" date="2018" name="Int. J. Syst. Evol. Microbiol.">
        <title>Burkholderia insecticola sp. nov., a gut symbiotic bacterium of the bean bug Riptortus pedestris.</title>
        <authorList>
            <person name="Takeshita K."/>
            <person name="Tamaki H."/>
            <person name="Ohbayashi T."/>
            <person name="Meng X.-Y."/>
            <person name="Sone T."/>
            <person name="Mitani Y."/>
            <person name="Peeters C."/>
            <person name="Kikuchi Y."/>
            <person name="Vandamme P."/>
        </authorList>
    </citation>
    <scope>NUCLEOTIDE SEQUENCE [LARGE SCALE GENOMIC DNA]</scope>
    <source>
        <strain evidence="1">RPE64</strain>
    </source>
</reference>
<gene>
    <name evidence="1" type="ORF">BRPE64_ACDS13560</name>
</gene>
<accession>R4WQB9</accession>
<evidence type="ECO:0000313" key="2">
    <source>
        <dbReference type="Proteomes" id="UP000013966"/>
    </source>
</evidence>
<dbReference type="Proteomes" id="UP000013966">
    <property type="component" value="Chromosome 1"/>
</dbReference>
<proteinExistence type="predicted"/>
<dbReference type="PATRIC" id="fig|758793.3.peg.1358"/>
<evidence type="ECO:0000313" key="1">
    <source>
        <dbReference type="EMBL" id="BAN23110.1"/>
    </source>
</evidence>
<dbReference type="AlphaFoldDB" id="R4WQB9"/>
<dbReference type="EMBL" id="AP013058">
    <property type="protein sequence ID" value="BAN23110.1"/>
    <property type="molecule type" value="Genomic_DNA"/>
</dbReference>
<keyword evidence="2" id="KW-1185">Reference proteome</keyword>
<protein>
    <submittedName>
        <fullName evidence="1">Uncharacterized protein</fullName>
    </submittedName>
</protein>
<sequence>MEYSARRSGVPNTVSQARRRYSRFRKCVVAMRCGKTKDSFRREREARADTRH</sequence>
<dbReference type="HOGENOM" id="CLU_3077603_0_0_4"/>
<name>R4WQB9_9BURK</name>
<reference evidence="1 2" key="1">
    <citation type="journal article" date="2013" name="Genome Announc.">
        <title>Complete Genome Sequence of Burkholderia sp. Strain RPE64, Bacterial Symbiont of the Bean Bug Riptortus pedestris.</title>
        <authorList>
            <person name="Shibata T.F."/>
            <person name="Maeda T."/>
            <person name="Nikoh N."/>
            <person name="Yamaguchi K."/>
            <person name="Oshima K."/>
            <person name="Hattori M."/>
            <person name="Nishiyama T."/>
            <person name="Hasebe M."/>
            <person name="Fukatsu T."/>
            <person name="Kikuchi Y."/>
            <person name="Shigenobu S."/>
        </authorList>
    </citation>
    <scope>NUCLEOTIDE SEQUENCE [LARGE SCALE GENOMIC DNA]</scope>
</reference>
<organism evidence="1 2">
    <name type="scientific">Caballeronia insecticola</name>
    <dbReference type="NCBI Taxonomy" id="758793"/>
    <lineage>
        <taxon>Bacteria</taxon>
        <taxon>Pseudomonadati</taxon>
        <taxon>Pseudomonadota</taxon>
        <taxon>Betaproteobacteria</taxon>
        <taxon>Burkholderiales</taxon>
        <taxon>Burkholderiaceae</taxon>
        <taxon>Caballeronia</taxon>
    </lineage>
</organism>